<dbReference type="SUPFAM" id="SSF49313">
    <property type="entry name" value="Cadherin-like"/>
    <property type="match status" value="1"/>
</dbReference>
<feature type="region of interest" description="Disordered" evidence="1">
    <location>
        <begin position="432"/>
        <end position="454"/>
    </location>
</feature>
<dbReference type="InterPro" id="IPR025883">
    <property type="entry name" value="Cadherin-like_domain"/>
</dbReference>
<proteinExistence type="predicted"/>
<feature type="domain" description="Cadherin" evidence="2">
    <location>
        <begin position="342"/>
        <end position="434"/>
    </location>
</feature>
<feature type="domain" description="SLH" evidence="3">
    <location>
        <begin position="677"/>
        <end position="740"/>
    </location>
</feature>
<protein>
    <submittedName>
        <fullName evidence="4">S-layer homology domain-containing protein</fullName>
    </submittedName>
</protein>
<feature type="compositionally biased region" description="Polar residues" evidence="1">
    <location>
        <begin position="445"/>
        <end position="454"/>
    </location>
</feature>
<reference evidence="4 5" key="1">
    <citation type="submission" date="2023-07" db="EMBL/GenBank/DDBJ databases">
        <title>Paenibacillus sp. JX-17 nov. isolated from soil.</title>
        <authorList>
            <person name="Wan Y."/>
            <person name="Liu B."/>
        </authorList>
    </citation>
    <scope>NUCLEOTIDE SEQUENCE [LARGE SCALE GENOMIC DNA]</scope>
    <source>
        <strain evidence="4 5">JX-17</strain>
    </source>
</reference>
<evidence type="ECO:0000313" key="5">
    <source>
        <dbReference type="Proteomes" id="UP001240171"/>
    </source>
</evidence>
<dbReference type="SMART" id="SM00112">
    <property type="entry name" value="CA"/>
    <property type="match status" value="1"/>
</dbReference>
<comment type="caution">
    <text evidence="4">The sequence shown here is derived from an EMBL/GenBank/DDBJ whole genome shotgun (WGS) entry which is preliminary data.</text>
</comment>
<name>A0ABT9C9X6_9BACL</name>
<sequence>MAAESSADLNTIVTGDYPLSPSFSPSQLDYQVSLGRSSNTQFYFAAKTEDNYQGLDGENAAALKYRLNGGDWVGIENWVSSGWLNMLPGENQIDIQVTAAGGLPVNVYTLHVYRPSPSDAQLSSLSIQEGTLSPAFSPQTKEYTVQVPYSTSSLSFRPSLLDGDSSIEVNQESVIDADKNKIRGPYPLEAGKVTSIPIKVTSKDLTQTEVYTINVQRAAPTYTIETIDNQTLSPVSVSYPRGSQELKHIAITRTGTGAISKLAASLSLGDDSPFIISQPSITSLDDNHNTADLTVRSRDNLPSGTYTDTITISADQLPPQTFQVKQVVRSVPTRITLTNDKLKENEPAQSLIGELSASGGEVDGVYTYQLVSGPGGEDNDSFRIEGNELFAAAVFDYEQKKTYTIRVQAADQWNQRYEQTLTIQVLDVNEVPVTPGPSPDKPVTSDVSGSNADKVNDAVNENVTLEIKGKAITSKYFFSTIEYSNGQAVQVITLDSTELAGLLSKDAKRISMTLKGEIPAVSVRLSGEGLRLLQDQSAVIHLETPFAAYTLPLQQLDLGPSLQELGGTLNDATLSIRLSKLSSLPARQAAVIAPIVQFHVALTDGKQSVELKKFGQYIVRTLPVSTGPMTASKATGVVILPDGTIEPVPTRFIQENGQVMAVIQSMTNSIYTVVTDDENSTFLDTEQHWAKETISEMKAKRIVTGVTSDRFAPDAAISRAEFVMMTVRALGLMEADGETSFQDVKATDWFSKSVSIANAYGLVHGYNQRDGSYFEPARYISRQEALVILQKAMLIAGQVPGEMPEAELNAILSPFKDSASFSPWGRQAAGFAVKEGLMNGSSSFARPQDAVSRAETAVLIYRMMTISGFID</sequence>
<dbReference type="Pfam" id="PF00395">
    <property type="entry name" value="SLH"/>
    <property type="match status" value="3"/>
</dbReference>
<dbReference type="InterPro" id="IPR002126">
    <property type="entry name" value="Cadherin-like_dom"/>
</dbReference>
<dbReference type="EMBL" id="JAUQTB010000002">
    <property type="protein sequence ID" value="MDO7906063.1"/>
    <property type="molecule type" value="Genomic_DNA"/>
</dbReference>
<dbReference type="RefSeq" id="WP_305023241.1">
    <property type="nucleotide sequence ID" value="NZ_JAUQTB010000002.1"/>
</dbReference>
<feature type="domain" description="SLH" evidence="3">
    <location>
        <begin position="812"/>
        <end position="871"/>
    </location>
</feature>
<organism evidence="4 5">
    <name type="scientific">Paenibacillus lacisoli</name>
    <dbReference type="NCBI Taxonomy" id="3064525"/>
    <lineage>
        <taxon>Bacteria</taxon>
        <taxon>Bacillati</taxon>
        <taxon>Bacillota</taxon>
        <taxon>Bacilli</taxon>
        <taxon>Bacillales</taxon>
        <taxon>Paenibacillaceae</taxon>
        <taxon>Paenibacillus</taxon>
    </lineage>
</organism>
<feature type="domain" description="SLH" evidence="3">
    <location>
        <begin position="741"/>
        <end position="803"/>
    </location>
</feature>
<dbReference type="Gene3D" id="2.60.40.60">
    <property type="entry name" value="Cadherins"/>
    <property type="match status" value="1"/>
</dbReference>
<gene>
    <name evidence="4" type="ORF">Q5741_06475</name>
</gene>
<dbReference type="InterPro" id="IPR001119">
    <property type="entry name" value="SLH_dom"/>
</dbReference>
<accession>A0ABT9C9X6</accession>
<dbReference type="CDD" id="cd11304">
    <property type="entry name" value="Cadherin_repeat"/>
    <property type="match status" value="1"/>
</dbReference>
<evidence type="ECO:0000259" key="2">
    <source>
        <dbReference type="PROSITE" id="PS50268"/>
    </source>
</evidence>
<dbReference type="Proteomes" id="UP001240171">
    <property type="component" value="Unassembled WGS sequence"/>
</dbReference>
<dbReference type="InterPro" id="IPR015919">
    <property type="entry name" value="Cadherin-like_sf"/>
</dbReference>
<dbReference type="Pfam" id="PF12733">
    <property type="entry name" value="Cadherin-like"/>
    <property type="match status" value="1"/>
</dbReference>
<dbReference type="PROSITE" id="PS50268">
    <property type="entry name" value="CADHERIN_2"/>
    <property type="match status" value="1"/>
</dbReference>
<keyword evidence="5" id="KW-1185">Reference proteome</keyword>
<evidence type="ECO:0000313" key="4">
    <source>
        <dbReference type="EMBL" id="MDO7906063.1"/>
    </source>
</evidence>
<evidence type="ECO:0000259" key="3">
    <source>
        <dbReference type="PROSITE" id="PS51272"/>
    </source>
</evidence>
<dbReference type="PROSITE" id="PS51272">
    <property type="entry name" value="SLH"/>
    <property type="match status" value="3"/>
</dbReference>
<evidence type="ECO:0000256" key="1">
    <source>
        <dbReference type="SAM" id="MobiDB-lite"/>
    </source>
</evidence>